<evidence type="ECO:0000313" key="2">
    <source>
        <dbReference type="EMBL" id="RHY30167.1"/>
    </source>
</evidence>
<gene>
    <name evidence="2" type="ORF">DYB32_007385</name>
</gene>
<protein>
    <submittedName>
        <fullName evidence="2">Uncharacterized protein</fullName>
    </submittedName>
</protein>
<feature type="region of interest" description="Disordered" evidence="1">
    <location>
        <begin position="16"/>
        <end position="35"/>
    </location>
</feature>
<comment type="caution">
    <text evidence="2">The sequence shown here is derived from an EMBL/GenBank/DDBJ whole genome shotgun (WGS) entry which is preliminary data.</text>
</comment>
<dbReference type="EMBL" id="QUSY01000349">
    <property type="protein sequence ID" value="RHY30167.1"/>
    <property type="molecule type" value="Genomic_DNA"/>
</dbReference>
<sequence>MAGDDNAVWLIRGGPTKVHPLTSRQQDSDARPDRNSPEGIVYAACVLVKCHLPRHVVHAILDMAGFWVEFYEETNEYVDGDAPLEHEYLHVTVPGYMGHDALELRRCVGMSIECISHDQGWADSPDLNGTYRGVYSWCELDVWNEAQDKQVLPKWEVSYNVRGRSDFRHHLRIERENRTILDLMETPYNVVRFYLRAQYGGWKNVAKYARIALHFSVNLKPNLDIDKIMRDLDREFGDDWWGAQVPAP</sequence>
<dbReference type="Proteomes" id="UP000285060">
    <property type="component" value="Unassembled WGS sequence"/>
</dbReference>
<dbReference type="AlphaFoldDB" id="A0A418AX65"/>
<name>A0A418AX65_9STRA</name>
<reference evidence="2 3" key="1">
    <citation type="submission" date="2018-08" db="EMBL/GenBank/DDBJ databases">
        <title>Aphanomyces genome sequencing and annotation.</title>
        <authorList>
            <person name="Minardi D."/>
            <person name="Oidtmann B."/>
            <person name="Van Der Giezen M."/>
            <person name="Studholme D.J."/>
        </authorList>
    </citation>
    <scope>NUCLEOTIDE SEQUENCE [LARGE SCALE GENOMIC DNA]</scope>
    <source>
        <strain evidence="2 3">NJM0002</strain>
    </source>
</reference>
<organism evidence="2 3">
    <name type="scientific">Aphanomyces invadans</name>
    <dbReference type="NCBI Taxonomy" id="157072"/>
    <lineage>
        <taxon>Eukaryota</taxon>
        <taxon>Sar</taxon>
        <taxon>Stramenopiles</taxon>
        <taxon>Oomycota</taxon>
        <taxon>Saprolegniomycetes</taxon>
        <taxon>Saprolegniales</taxon>
        <taxon>Verrucalvaceae</taxon>
        <taxon>Aphanomyces</taxon>
    </lineage>
</organism>
<accession>A0A418AX65</accession>
<evidence type="ECO:0000256" key="1">
    <source>
        <dbReference type="SAM" id="MobiDB-lite"/>
    </source>
</evidence>
<proteinExistence type="predicted"/>
<keyword evidence="3" id="KW-1185">Reference proteome</keyword>
<dbReference type="VEuPathDB" id="FungiDB:H310_06505"/>
<feature type="compositionally biased region" description="Basic and acidic residues" evidence="1">
    <location>
        <begin position="26"/>
        <end position="35"/>
    </location>
</feature>
<evidence type="ECO:0000313" key="3">
    <source>
        <dbReference type="Proteomes" id="UP000285060"/>
    </source>
</evidence>